<feature type="transmembrane region" description="Helical" evidence="3">
    <location>
        <begin position="465"/>
        <end position="484"/>
    </location>
</feature>
<feature type="transmembrane region" description="Helical" evidence="3">
    <location>
        <begin position="346"/>
        <end position="364"/>
    </location>
</feature>
<feature type="transmembrane region" description="Helical" evidence="3">
    <location>
        <begin position="92"/>
        <end position="109"/>
    </location>
</feature>
<evidence type="ECO:0000259" key="5">
    <source>
        <dbReference type="Pfam" id="PF16327"/>
    </source>
</evidence>
<dbReference type="InterPro" id="IPR003567">
    <property type="entry name" value="Cyt_c_biogenesis"/>
</dbReference>
<proteinExistence type="inferred from homology"/>
<feature type="transmembrane region" description="Helical" evidence="3">
    <location>
        <begin position="266"/>
        <end position="286"/>
    </location>
</feature>
<feature type="domain" description="Cytochrome c assembly protein" evidence="4">
    <location>
        <begin position="85"/>
        <end position="289"/>
    </location>
</feature>
<feature type="transmembrane region" description="Helical" evidence="3">
    <location>
        <begin position="379"/>
        <end position="397"/>
    </location>
</feature>
<feature type="domain" description="Cytochrome c-type biogenesis protein CcmF C-terminal" evidence="5">
    <location>
        <begin position="312"/>
        <end position="603"/>
    </location>
</feature>
<feature type="transmembrane region" description="Helical" evidence="3">
    <location>
        <begin position="203"/>
        <end position="223"/>
    </location>
</feature>
<evidence type="ECO:0000256" key="2">
    <source>
        <dbReference type="ARBA" id="ARBA00022748"/>
    </source>
</evidence>
<feature type="transmembrane region" description="Helical" evidence="3">
    <location>
        <begin position="121"/>
        <end position="139"/>
    </location>
</feature>
<gene>
    <name evidence="6" type="ORF">Bandiella_01182</name>
</gene>
<keyword evidence="3" id="KW-0812">Transmembrane</keyword>
<reference evidence="6 7" key="1">
    <citation type="submission" date="2022-11" db="EMBL/GenBank/DDBJ databases">
        <title>Host association and intracellularity evolved multiple times independently in the Rickettsiales.</title>
        <authorList>
            <person name="Castelli M."/>
            <person name="Nardi T."/>
            <person name="Gammuto L."/>
            <person name="Bellinzona G."/>
            <person name="Sabaneyeva E."/>
            <person name="Potekhin A."/>
            <person name="Serra V."/>
            <person name="Petroni G."/>
            <person name="Sassera D."/>
        </authorList>
    </citation>
    <scope>NUCLEOTIDE SEQUENCE [LARGE SCALE GENOMIC DNA]</scope>
    <source>
        <strain evidence="6 7">NDG2</strain>
    </source>
</reference>
<keyword evidence="3" id="KW-1133">Transmembrane helix</keyword>
<dbReference type="InterPro" id="IPR032523">
    <property type="entry name" value="CcmF_C"/>
</dbReference>
<feature type="transmembrane region" description="Helical" evidence="3">
    <location>
        <begin position="434"/>
        <end position="453"/>
    </location>
</feature>
<comment type="similarity">
    <text evidence="1">Belongs to the CcmF/CycK/Ccl1/NrfE/CcsA family.</text>
</comment>
<dbReference type="PRINTS" id="PR01410">
    <property type="entry name" value="CCBIOGENESIS"/>
</dbReference>
<keyword evidence="2" id="KW-0201">Cytochrome c-type biogenesis</keyword>
<evidence type="ECO:0000313" key="6">
    <source>
        <dbReference type="EMBL" id="WPX97041.1"/>
    </source>
</evidence>
<keyword evidence="7" id="KW-1185">Reference proteome</keyword>
<feature type="transmembrane region" description="Helical" evidence="3">
    <location>
        <begin position="585"/>
        <end position="602"/>
    </location>
</feature>
<feature type="transmembrane region" description="Helical" evidence="3">
    <location>
        <begin position="38"/>
        <end position="60"/>
    </location>
</feature>
<name>A0ABZ0ULL9_9RICK</name>
<feature type="transmembrane region" description="Helical" evidence="3">
    <location>
        <begin position="306"/>
        <end position="325"/>
    </location>
</feature>
<dbReference type="EMBL" id="CP110820">
    <property type="protein sequence ID" value="WPX97041.1"/>
    <property type="molecule type" value="Genomic_DNA"/>
</dbReference>
<protein>
    <submittedName>
        <fullName evidence="6">Cytochrome c-type biogenesis protein CcmF</fullName>
    </submittedName>
</protein>
<sequence length="611" mass="68587">MFAEIGNLSLHISLVSLVAIIFCNLYPPKNRGRIIVTLWLIVLTAVAFSFCSLIICHITSDFSVLNVAYHSHKLKPLLYKIAGAWSNHEGSMLLWTLAICIPSAFYGIFCTSHGPNRNITLVIQALLAAGFVLFTIFTSNPFERMIPAPLNGLGMNPLLQDIGVSFHPPILYLGYVGFSLPFSASLAVLITKDTSDWAKSIKPWVMFAWSFLTAGIATGAWWAYRELGWGGFWFWDPVENASLMPWITSSALIHSLMIAGKSRTQLNWAILLSIITFTLVMLGAFIVRSGVITSVHSFAQDSKRGVLILLSIFFITAISLFLYMLNFKKLVVKELHSNKLILLNNIILSIIAAVIALGTIYPIILEVFFKQSVSTSVEYYNAVVPPLVIGLVFLCTYAEKERKFNFGRLTIGSLVVSFIGSTLLIGVSTRSYTYAVFGVVVSLYLILITLIKWMRTRNFSKLPMLLAHCGFGFLVLSVSLYYNLREELQVNINIQETVSFRNTPITLRDIQYRTMENYFTKTAVIEVGNGAKVYPEIRFFPIEQQQTAEVGIIRNFFYDLYFSINSPNNSQSVILNVQFNPMVNLIWISCLLIFLAGVCSIVKKRVISRVF</sequence>
<evidence type="ECO:0000256" key="3">
    <source>
        <dbReference type="SAM" id="Phobius"/>
    </source>
</evidence>
<feature type="transmembrane region" description="Helical" evidence="3">
    <location>
        <begin position="409"/>
        <end position="428"/>
    </location>
</feature>
<dbReference type="Proteomes" id="UP001327219">
    <property type="component" value="Chromosome"/>
</dbReference>
<accession>A0ABZ0ULL9</accession>
<evidence type="ECO:0000313" key="7">
    <source>
        <dbReference type="Proteomes" id="UP001327219"/>
    </source>
</evidence>
<keyword evidence="3" id="KW-0472">Membrane</keyword>
<evidence type="ECO:0000259" key="4">
    <source>
        <dbReference type="Pfam" id="PF01578"/>
    </source>
</evidence>
<dbReference type="PANTHER" id="PTHR43653:SF1">
    <property type="entry name" value="CYTOCHROME C-TYPE BIOGENESIS PROTEIN CCMF"/>
    <property type="match status" value="1"/>
</dbReference>
<feature type="transmembrane region" description="Helical" evidence="3">
    <location>
        <begin position="243"/>
        <end position="259"/>
    </location>
</feature>
<evidence type="ECO:0000256" key="1">
    <source>
        <dbReference type="ARBA" id="ARBA00009186"/>
    </source>
</evidence>
<feature type="transmembrane region" description="Helical" evidence="3">
    <location>
        <begin position="6"/>
        <end position="26"/>
    </location>
</feature>
<dbReference type="Pfam" id="PF01578">
    <property type="entry name" value="Cytochrom_C_asm"/>
    <property type="match status" value="1"/>
</dbReference>
<dbReference type="PANTHER" id="PTHR43653">
    <property type="entry name" value="CYTOCHROME C ASSEMBLY PROTEIN-RELATED"/>
    <property type="match status" value="1"/>
</dbReference>
<feature type="transmembrane region" description="Helical" evidence="3">
    <location>
        <begin position="170"/>
        <end position="191"/>
    </location>
</feature>
<dbReference type="InterPro" id="IPR002541">
    <property type="entry name" value="Cyt_c_assembly"/>
</dbReference>
<dbReference type="Pfam" id="PF16327">
    <property type="entry name" value="CcmF_C"/>
    <property type="match status" value="1"/>
</dbReference>
<organism evidence="6 7">
    <name type="scientific">Candidatus Bandiella euplotis</name>
    <dbReference type="NCBI Taxonomy" id="1664265"/>
    <lineage>
        <taxon>Bacteria</taxon>
        <taxon>Pseudomonadati</taxon>
        <taxon>Pseudomonadota</taxon>
        <taxon>Alphaproteobacteria</taxon>
        <taxon>Rickettsiales</taxon>
        <taxon>Candidatus Midichloriaceae</taxon>
        <taxon>Candidatus Bandiella</taxon>
    </lineage>
</organism>